<dbReference type="PROSITE" id="PS01143">
    <property type="entry name" value="RIBOSOMAL_L31"/>
    <property type="match status" value="1"/>
</dbReference>
<proteinExistence type="inferred from homology"/>
<dbReference type="GO" id="GO:0046872">
    <property type="term" value="F:metal ion binding"/>
    <property type="evidence" value="ECO:0007669"/>
    <property type="project" value="UniProtKB-KW"/>
</dbReference>
<feature type="binding site" evidence="7">
    <location>
        <position position="18"/>
    </location>
    <ligand>
        <name>Zn(2+)</name>
        <dbReference type="ChEBI" id="CHEBI:29105"/>
    </ligand>
</feature>
<comment type="similarity">
    <text evidence="1 7">Belongs to the bacterial ribosomal protein bL31 family. Type A subfamily.</text>
</comment>
<comment type="cofactor">
    <cofactor evidence="7">
        <name>Zn(2+)</name>
        <dbReference type="ChEBI" id="CHEBI:29105"/>
    </cofactor>
    <text evidence="7">Binds 1 zinc ion per subunit.</text>
</comment>
<dbReference type="NCBIfam" id="TIGR00105">
    <property type="entry name" value="L31"/>
    <property type="match status" value="1"/>
</dbReference>
<keyword evidence="7" id="KW-0862">Zinc</keyword>
<comment type="caution">
    <text evidence="8">The sequence shown here is derived from an EMBL/GenBank/DDBJ whole genome shotgun (WGS) entry which is preliminary data.</text>
</comment>
<feature type="binding site" evidence="7">
    <location>
        <position position="39"/>
    </location>
    <ligand>
        <name>Zn(2+)</name>
        <dbReference type="ChEBI" id="CHEBI:29105"/>
    </ligand>
</feature>
<dbReference type="HAMAP" id="MF_00501">
    <property type="entry name" value="Ribosomal_bL31_1"/>
    <property type="match status" value="1"/>
</dbReference>
<organism evidence="8 9">
    <name type="scientific">Candidatus Collierbacteria bacterium GW2011_GWA1_44_12</name>
    <dbReference type="NCBI Taxonomy" id="1618376"/>
    <lineage>
        <taxon>Bacteria</taxon>
        <taxon>Candidatus Collieribacteriota</taxon>
    </lineage>
</organism>
<accession>A0A0G1GKR3</accession>
<evidence type="ECO:0000313" key="8">
    <source>
        <dbReference type="EMBL" id="KKT35095.1"/>
    </source>
</evidence>
<dbReference type="PANTHER" id="PTHR33280">
    <property type="entry name" value="50S RIBOSOMAL PROTEIN L31, CHLOROPLASTIC"/>
    <property type="match status" value="1"/>
</dbReference>
<protein>
    <recommendedName>
        <fullName evidence="6 7">Large ribosomal subunit protein bL31</fullName>
    </recommendedName>
</protein>
<keyword evidence="2 7" id="KW-0699">rRNA-binding</keyword>
<dbReference type="GO" id="GO:0006412">
    <property type="term" value="P:translation"/>
    <property type="evidence" value="ECO:0007669"/>
    <property type="project" value="UniProtKB-UniRule"/>
</dbReference>
<dbReference type="GO" id="GO:0019843">
    <property type="term" value="F:rRNA binding"/>
    <property type="evidence" value="ECO:0007669"/>
    <property type="project" value="UniProtKB-KW"/>
</dbReference>
<name>A0A0G1GKR3_9BACT</name>
<feature type="binding site" evidence="7">
    <location>
        <position position="16"/>
    </location>
    <ligand>
        <name>Zn(2+)</name>
        <dbReference type="ChEBI" id="CHEBI:29105"/>
    </ligand>
</feature>
<evidence type="ECO:0000256" key="2">
    <source>
        <dbReference type="ARBA" id="ARBA00022730"/>
    </source>
</evidence>
<evidence type="ECO:0000256" key="6">
    <source>
        <dbReference type="ARBA" id="ARBA00035687"/>
    </source>
</evidence>
<sequence>MKSNIHPDYTQVTVTCACGNTFNVGGTIKDLHVDVCSKCHPFFTGTQKFLDTLGRVDKFIAKRQAASGYIKKGSKKAQEDVTAKSLKEMLEIKKAADTAK</sequence>
<dbReference type="InterPro" id="IPR027491">
    <property type="entry name" value="Ribosomal_bL31_A"/>
</dbReference>
<evidence type="ECO:0000256" key="7">
    <source>
        <dbReference type="HAMAP-Rule" id="MF_00501"/>
    </source>
</evidence>
<comment type="subunit">
    <text evidence="7">Part of the 50S ribosomal subunit.</text>
</comment>
<dbReference type="AlphaFoldDB" id="A0A0G1GKR3"/>
<reference evidence="8 9" key="1">
    <citation type="journal article" date="2015" name="Nature">
        <title>rRNA introns, odd ribosomes, and small enigmatic genomes across a large radiation of phyla.</title>
        <authorList>
            <person name="Brown C.T."/>
            <person name="Hug L.A."/>
            <person name="Thomas B.C."/>
            <person name="Sharon I."/>
            <person name="Castelle C.J."/>
            <person name="Singh A."/>
            <person name="Wilkins M.J."/>
            <person name="Williams K.H."/>
            <person name="Banfield J.F."/>
        </authorList>
    </citation>
    <scope>NUCLEOTIDE SEQUENCE [LARGE SCALE GENOMIC DNA]</scope>
</reference>
<evidence type="ECO:0000256" key="5">
    <source>
        <dbReference type="ARBA" id="ARBA00023274"/>
    </source>
</evidence>
<dbReference type="InterPro" id="IPR042105">
    <property type="entry name" value="Ribosomal_bL31_sf"/>
</dbReference>
<evidence type="ECO:0000256" key="3">
    <source>
        <dbReference type="ARBA" id="ARBA00022884"/>
    </source>
</evidence>
<keyword evidence="7" id="KW-0479">Metal-binding</keyword>
<keyword evidence="3 7" id="KW-0694">RNA-binding</keyword>
<dbReference type="Pfam" id="PF01197">
    <property type="entry name" value="Ribosomal_L31"/>
    <property type="match status" value="1"/>
</dbReference>
<evidence type="ECO:0000313" key="9">
    <source>
        <dbReference type="Proteomes" id="UP000034069"/>
    </source>
</evidence>
<comment type="function">
    <text evidence="7">Binds the 23S rRNA.</text>
</comment>
<dbReference type="PRINTS" id="PR01249">
    <property type="entry name" value="RIBOSOMALL31"/>
</dbReference>
<dbReference type="GO" id="GO:0005840">
    <property type="term" value="C:ribosome"/>
    <property type="evidence" value="ECO:0007669"/>
    <property type="project" value="UniProtKB-KW"/>
</dbReference>
<dbReference type="InterPro" id="IPR034704">
    <property type="entry name" value="Ribosomal_bL28/bL31-like_sf"/>
</dbReference>
<dbReference type="EMBL" id="LCHN01000022">
    <property type="protein sequence ID" value="KKT35095.1"/>
    <property type="molecule type" value="Genomic_DNA"/>
</dbReference>
<feature type="binding site" evidence="7">
    <location>
        <position position="36"/>
    </location>
    <ligand>
        <name>Zn(2+)</name>
        <dbReference type="ChEBI" id="CHEBI:29105"/>
    </ligand>
</feature>
<evidence type="ECO:0000256" key="1">
    <source>
        <dbReference type="ARBA" id="ARBA00009296"/>
    </source>
</evidence>
<gene>
    <name evidence="7" type="primary">rpmE</name>
    <name evidence="8" type="ORF">UW23_C0022G0005</name>
</gene>
<dbReference type="PANTHER" id="PTHR33280:SF1">
    <property type="entry name" value="LARGE RIBOSOMAL SUBUNIT PROTEIN BL31C"/>
    <property type="match status" value="1"/>
</dbReference>
<dbReference type="InterPro" id="IPR002150">
    <property type="entry name" value="Ribosomal_bL31"/>
</dbReference>
<dbReference type="GO" id="GO:1990904">
    <property type="term" value="C:ribonucleoprotein complex"/>
    <property type="evidence" value="ECO:0007669"/>
    <property type="project" value="UniProtKB-KW"/>
</dbReference>
<dbReference type="Gene3D" id="4.10.830.30">
    <property type="entry name" value="Ribosomal protein L31"/>
    <property type="match status" value="1"/>
</dbReference>
<keyword evidence="5 7" id="KW-0687">Ribonucleoprotein</keyword>
<evidence type="ECO:0000256" key="4">
    <source>
        <dbReference type="ARBA" id="ARBA00022980"/>
    </source>
</evidence>
<dbReference type="Proteomes" id="UP000034069">
    <property type="component" value="Unassembled WGS sequence"/>
</dbReference>
<keyword evidence="4 7" id="KW-0689">Ribosomal protein</keyword>
<dbReference type="NCBIfam" id="NF000612">
    <property type="entry name" value="PRK00019.1"/>
    <property type="match status" value="1"/>
</dbReference>
<dbReference type="GO" id="GO:0003735">
    <property type="term" value="F:structural constituent of ribosome"/>
    <property type="evidence" value="ECO:0007669"/>
    <property type="project" value="InterPro"/>
</dbReference>
<dbReference type="PATRIC" id="fig|1618376.3.peg.583"/>
<dbReference type="SUPFAM" id="SSF143800">
    <property type="entry name" value="L28p-like"/>
    <property type="match status" value="1"/>
</dbReference>